<comment type="function">
    <text evidence="8">Provides the (R)-glutamate required for cell wall biosynthesis.</text>
</comment>
<feature type="binding site" evidence="8">
    <location>
        <begin position="186"/>
        <end position="187"/>
    </location>
    <ligand>
        <name>substrate</name>
    </ligand>
</feature>
<evidence type="ECO:0000256" key="4">
    <source>
        <dbReference type="ARBA" id="ARBA00022984"/>
    </source>
</evidence>
<dbReference type="AlphaFoldDB" id="A0AAC8UTP1"/>
<comment type="similarity">
    <text evidence="8">Belongs to the aspartate/glutamate racemases family.</text>
</comment>
<dbReference type="InterPro" id="IPR004391">
    <property type="entry name" value="Glu_race"/>
</dbReference>
<evidence type="ECO:0000256" key="6">
    <source>
        <dbReference type="ARBA" id="ARBA00023316"/>
    </source>
</evidence>
<feature type="binding site" evidence="8">
    <location>
        <begin position="75"/>
        <end position="76"/>
    </location>
    <ligand>
        <name>substrate</name>
    </ligand>
</feature>
<feature type="binding site" evidence="8">
    <location>
        <begin position="42"/>
        <end position="43"/>
    </location>
    <ligand>
        <name>substrate</name>
    </ligand>
</feature>
<dbReference type="GO" id="GO:0009252">
    <property type="term" value="P:peptidoglycan biosynthetic process"/>
    <property type="evidence" value="ECO:0007669"/>
    <property type="project" value="UniProtKB-UniRule"/>
</dbReference>
<keyword evidence="5 8" id="KW-0413">Isomerase</keyword>
<dbReference type="EC" id="5.1.1.3" evidence="2 8"/>
<organism evidence="9 10">
    <name type="scientific">Levilactobacillus koreensis</name>
    <dbReference type="NCBI Taxonomy" id="637971"/>
    <lineage>
        <taxon>Bacteria</taxon>
        <taxon>Bacillati</taxon>
        <taxon>Bacillota</taxon>
        <taxon>Bacilli</taxon>
        <taxon>Lactobacillales</taxon>
        <taxon>Lactobacillaceae</taxon>
        <taxon>Levilactobacillus</taxon>
    </lineage>
</organism>
<dbReference type="Pfam" id="PF01177">
    <property type="entry name" value="Asp_Glu_race"/>
    <property type="match status" value="1"/>
</dbReference>
<protein>
    <recommendedName>
        <fullName evidence="7 8">Glutamate racemase</fullName>
        <ecNumber evidence="2 8">5.1.1.3</ecNumber>
    </recommendedName>
</protein>
<evidence type="ECO:0000256" key="2">
    <source>
        <dbReference type="ARBA" id="ARBA00013090"/>
    </source>
</evidence>
<evidence type="ECO:0000256" key="5">
    <source>
        <dbReference type="ARBA" id="ARBA00023235"/>
    </source>
</evidence>
<feature type="active site" description="Proton donor/acceptor" evidence="8">
    <location>
        <position position="74"/>
    </location>
</feature>
<keyword evidence="3 8" id="KW-0133">Cell shape</keyword>
<dbReference type="GO" id="GO:0008881">
    <property type="term" value="F:glutamate racemase activity"/>
    <property type="evidence" value="ECO:0007669"/>
    <property type="project" value="UniProtKB-UniRule"/>
</dbReference>
<evidence type="ECO:0000256" key="1">
    <source>
        <dbReference type="ARBA" id="ARBA00001602"/>
    </source>
</evidence>
<gene>
    <name evidence="8" type="primary">murI</name>
    <name evidence="9" type="ORF">ABN16_00605</name>
</gene>
<dbReference type="Proteomes" id="UP000036000">
    <property type="component" value="Chromosome"/>
</dbReference>
<evidence type="ECO:0000313" key="9">
    <source>
        <dbReference type="EMBL" id="AKP63638.1"/>
    </source>
</evidence>
<dbReference type="PANTHER" id="PTHR21198:SF2">
    <property type="entry name" value="GLUTAMATE RACEMASE"/>
    <property type="match status" value="1"/>
</dbReference>
<dbReference type="SUPFAM" id="SSF53681">
    <property type="entry name" value="Aspartate/glutamate racemase"/>
    <property type="match status" value="2"/>
</dbReference>
<dbReference type="PROSITE" id="PS00923">
    <property type="entry name" value="ASP_GLU_RACEMASE_1"/>
    <property type="match status" value="1"/>
</dbReference>
<dbReference type="InterPro" id="IPR001920">
    <property type="entry name" value="Asp/Glu_race"/>
</dbReference>
<feature type="active site" description="Proton donor/acceptor" evidence="8">
    <location>
        <position position="185"/>
    </location>
</feature>
<evidence type="ECO:0000256" key="3">
    <source>
        <dbReference type="ARBA" id="ARBA00022960"/>
    </source>
</evidence>
<comment type="catalytic activity">
    <reaction evidence="1 8">
        <text>L-glutamate = D-glutamate</text>
        <dbReference type="Rhea" id="RHEA:12813"/>
        <dbReference type="ChEBI" id="CHEBI:29985"/>
        <dbReference type="ChEBI" id="CHEBI:29986"/>
        <dbReference type="EC" id="5.1.1.3"/>
    </reaction>
</comment>
<dbReference type="InterPro" id="IPR033134">
    <property type="entry name" value="Asp/Glu_racemase_AS_2"/>
</dbReference>
<dbReference type="GO" id="GO:0071555">
    <property type="term" value="P:cell wall organization"/>
    <property type="evidence" value="ECO:0007669"/>
    <property type="project" value="UniProtKB-KW"/>
</dbReference>
<dbReference type="NCBIfam" id="TIGR00067">
    <property type="entry name" value="glut_race"/>
    <property type="match status" value="1"/>
</dbReference>
<dbReference type="PROSITE" id="PS00924">
    <property type="entry name" value="ASP_GLU_RACEMASE_2"/>
    <property type="match status" value="1"/>
</dbReference>
<dbReference type="RefSeq" id="WP_048732067.1">
    <property type="nucleotide sequence ID" value="NZ_CP012033.1"/>
</dbReference>
<name>A0AAC8UTP1_9LACO</name>
<dbReference type="GO" id="GO:0008360">
    <property type="term" value="P:regulation of cell shape"/>
    <property type="evidence" value="ECO:0007669"/>
    <property type="project" value="UniProtKB-KW"/>
</dbReference>
<keyword evidence="4 8" id="KW-0573">Peptidoglycan synthesis</keyword>
<dbReference type="PANTHER" id="PTHR21198">
    <property type="entry name" value="GLUTAMATE RACEMASE"/>
    <property type="match status" value="1"/>
</dbReference>
<keyword evidence="10" id="KW-1185">Reference proteome</keyword>
<dbReference type="InterPro" id="IPR018187">
    <property type="entry name" value="Asp/Glu_racemase_AS_1"/>
</dbReference>
<keyword evidence="6 8" id="KW-0961">Cell wall biogenesis/degradation</keyword>
<comment type="pathway">
    <text evidence="8">Cell wall biogenesis; peptidoglycan biosynthesis.</text>
</comment>
<dbReference type="FunFam" id="3.40.50.1860:FF:000002">
    <property type="entry name" value="Glutamate racemase"/>
    <property type="match status" value="1"/>
</dbReference>
<dbReference type="GO" id="GO:0042802">
    <property type="term" value="F:identical protein binding"/>
    <property type="evidence" value="ECO:0007669"/>
    <property type="project" value="UniProtKB-ARBA"/>
</dbReference>
<evidence type="ECO:0000256" key="8">
    <source>
        <dbReference type="HAMAP-Rule" id="MF_00258"/>
    </source>
</evidence>
<evidence type="ECO:0000313" key="10">
    <source>
        <dbReference type="Proteomes" id="UP000036000"/>
    </source>
</evidence>
<dbReference type="EMBL" id="CP012033">
    <property type="protein sequence ID" value="AKP63638.1"/>
    <property type="molecule type" value="Genomic_DNA"/>
</dbReference>
<feature type="binding site" evidence="8">
    <location>
        <begin position="10"/>
        <end position="11"/>
    </location>
    <ligand>
        <name>substrate</name>
    </ligand>
</feature>
<proteinExistence type="inferred from homology"/>
<sequence length="276" mass="29148">MPSDPIGLMDSGVGGLTVLKEVQRLLPTENTVFLGDQARLPYGPRSVAEVTTFTRQIAAYLRQQANIKMLVIACNTATAAALTTMQAELPVPVVGVITPGAQAAVKVTKNHRIGVIATAGTVKSDQYRQKILAADAKNTVISVACPDLVTLAEANDLTSAHAQSVVDASLAPFKGQHIDTLILGCTHFPLLKAAIQKAVGPDVLLVDPGAATAEVARQMLEKDQLLDLTTTPGTADYYTTGDVSQFNELASQWLDIAPVKVTHLPVSTLEMIATEV</sequence>
<dbReference type="InterPro" id="IPR015942">
    <property type="entry name" value="Asp/Glu/hydantoin_racemase"/>
</dbReference>
<dbReference type="Gene3D" id="3.40.50.1860">
    <property type="match status" value="2"/>
</dbReference>
<dbReference type="KEGG" id="lko:ABN16_00605"/>
<accession>A0AAC8UTP1</accession>
<reference evidence="9 10" key="1">
    <citation type="submission" date="2015-07" db="EMBL/GenBank/DDBJ databases">
        <title>Lactobacillus korensis/26-25/ whole genome sequencing.</title>
        <authorList>
            <person name="Kim M.K."/>
            <person name="Im W.-T."/>
            <person name="Srinivasan S."/>
            <person name="Lee J.-J."/>
        </authorList>
    </citation>
    <scope>NUCLEOTIDE SEQUENCE [LARGE SCALE GENOMIC DNA]</scope>
    <source>
        <strain evidence="9 10">26-25</strain>
    </source>
</reference>
<evidence type="ECO:0000256" key="7">
    <source>
        <dbReference type="ARBA" id="ARBA00070053"/>
    </source>
</evidence>
<dbReference type="HAMAP" id="MF_00258">
    <property type="entry name" value="Glu_racemase"/>
    <property type="match status" value="1"/>
</dbReference>